<dbReference type="PANTHER" id="PTHR33112:SF12">
    <property type="entry name" value="HETEROKARYON INCOMPATIBILITY DOMAIN-CONTAINING PROTEIN"/>
    <property type="match status" value="1"/>
</dbReference>
<evidence type="ECO:0000313" key="2">
    <source>
        <dbReference type="EMBL" id="KAK5087744.1"/>
    </source>
</evidence>
<evidence type="ECO:0000259" key="1">
    <source>
        <dbReference type="Pfam" id="PF06985"/>
    </source>
</evidence>
<sequence>MNKIYQGAWCTVIALDGGHADAGLAGISRSRRAQKQLTTASGIFLTTLPHILHELNTFKWTTRAWCYQEAILSPRSLVFTESQVYFVCKSSMAPEVGDSLPAVDSPGRQGIFTSTLMDPWWECVDSKRLSHAYIGHVWQYTSKDLQYDQGALAAFRGIVAAGVVDTVWDVGYSGMEFREIRRRKGFPTWSWLSLVARIALSHDDMHSGTGDLHYYSQFDIEVSANETKSVKDVLQELQPGLRMVETQAYGLRIYGPWFSAAVTNIQAAFTIIYNDEKSKARERDARERRSGLTSII</sequence>
<feature type="domain" description="Heterokaryon incompatibility" evidence="1">
    <location>
        <begin position="1"/>
        <end position="69"/>
    </location>
</feature>
<reference evidence="2 3" key="1">
    <citation type="submission" date="2023-08" db="EMBL/GenBank/DDBJ databases">
        <title>Black Yeasts Isolated from many extreme environments.</title>
        <authorList>
            <person name="Coleine C."/>
            <person name="Stajich J.E."/>
            <person name="Selbmann L."/>
        </authorList>
    </citation>
    <scope>NUCLEOTIDE SEQUENCE [LARGE SCALE GENOMIC DNA]</scope>
    <source>
        <strain evidence="2 3">CCFEE 5885</strain>
    </source>
</reference>
<dbReference type="EMBL" id="JAVRRG010000083">
    <property type="protein sequence ID" value="KAK5087744.1"/>
    <property type="molecule type" value="Genomic_DNA"/>
</dbReference>
<organism evidence="2 3">
    <name type="scientific">Lithohypha guttulata</name>
    <dbReference type="NCBI Taxonomy" id="1690604"/>
    <lineage>
        <taxon>Eukaryota</taxon>
        <taxon>Fungi</taxon>
        <taxon>Dikarya</taxon>
        <taxon>Ascomycota</taxon>
        <taxon>Pezizomycotina</taxon>
        <taxon>Eurotiomycetes</taxon>
        <taxon>Chaetothyriomycetidae</taxon>
        <taxon>Chaetothyriales</taxon>
        <taxon>Trichomeriaceae</taxon>
        <taxon>Lithohypha</taxon>
    </lineage>
</organism>
<proteinExistence type="predicted"/>
<dbReference type="Proteomes" id="UP001345013">
    <property type="component" value="Unassembled WGS sequence"/>
</dbReference>
<keyword evidence="3" id="KW-1185">Reference proteome</keyword>
<dbReference type="InterPro" id="IPR010730">
    <property type="entry name" value="HET"/>
</dbReference>
<protein>
    <recommendedName>
        <fullName evidence="1">Heterokaryon incompatibility domain-containing protein</fullName>
    </recommendedName>
</protein>
<dbReference type="PANTHER" id="PTHR33112">
    <property type="entry name" value="DOMAIN PROTEIN, PUTATIVE-RELATED"/>
    <property type="match status" value="1"/>
</dbReference>
<evidence type="ECO:0000313" key="3">
    <source>
        <dbReference type="Proteomes" id="UP001345013"/>
    </source>
</evidence>
<gene>
    <name evidence="2" type="ORF">LTR24_006454</name>
</gene>
<dbReference type="Pfam" id="PF06985">
    <property type="entry name" value="HET"/>
    <property type="match status" value="1"/>
</dbReference>
<accession>A0ABR0K6F4</accession>
<name>A0ABR0K6F4_9EURO</name>
<comment type="caution">
    <text evidence="2">The sequence shown here is derived from an EMBL/GenBank/DDBJ whole genome shotgun (WGS) entry which is preliminary data.</text>
</comment>